<dbReference type="Pfam" id="PF00789">
    <property type="entry name" value="UBX"/>
    <property type="match status" value="1"/>
</dbReference>
<feature type="coiled-coil region" evidence="7">
    <location>
        <begin position="213"/>
        <end position="343"/>
    </location>
</feature>
<keyword evidence="2" id="KW-0834">Unfolded protein response</keyword>
<feature type="region of interest" description="Disordered" evidence="8">
    <location>
        <begin position="460"/>
        <end position="494"/>
    </location>
</feature>
<evidence type="ECO:0000259" key="9">
    <source>
        <dbReference type="PROSITE" id="PS50033"/>
    </source>
</evidence>
<dbReference type="GO" id="GO:0036503">
    <property type="term" value="P:ERAD pathway"/>
    <property type="evidence" value="ECO:0007669"/>
    <property type="project" value="TreeGrafter"/>
</dbReference>
<sequence length="536" mass="60349">MRWFGGSIPAAIGAAKHDNAVFVVFITENDELSTQMAACWEAEEIAEATADSFVAIKIDAESESCLQFSQIYPVVCIPSSFFIGNDGIPLEVIAGSISTEELLARIQKVKQMHAERNAGGANNETNLDQIQATTSNAEATNAEKTNESHGVIEIVQPRSPPPPCAKLFKKSSLKKSEAESLAVSEGLEVGSIVTEMSSAEEIAYISENMTGQEEELDIRVERLSKKLEDKRDEKKKTEAKIEIKTELERRKVNKDMMDFKRKQDEDRTKRLLEERTRDKEEERLARERIRQQIALDRADRAARYAKTKEDTEVAKRAAEKVKQAEEEAKRKALQNQRSKMSRLQFRLPDGSSFTNQFPSDAHLSVAREFAERQVGGVYGSFELATTFPRREFTNEDYNRTLTELELVPSASIILVPGGRSPSSVLPSSGGGFWDFMNVLFYPLITVWRLLSSYIFGSGTMPRSSGRDVSQQENSRPSTSRPSTSIASDSDREVRRRRLLENRGEDFKREGKIYRLRTEGDADDENNTWNGNSTQQM</sequence>
<dbReference type="PROSITE" id="PS50033">
    <property type="entry name" value="UBX"/>
    <property type="match status" value="1"/>
</dbReference>
<dbReference type="CDD" id="cd16117">
    <property type="entry name" value="UBX_UBXN4"/>
    <property type="match status" value="1"/>
</dbReference>
<dbReference type="RefSeq" id="XP_007894398.1">
    <property type="nucleotide sequence ID" value="XM_007896207.2"/>
</dbReference>
<evidence type="ECO:0000256" key="5">
    <source>
        <dbReference type="ARBA" id="ARBA00041575"/>
    </source>
</evidence>
<dbReference type="Gene3D" id="3.10.20.90">
    <property type="entry name" value="Phosphatidylinositol 3-kinase Catalytic Subunit, Chain A, domain 1"/>
    <property type="match status" value="1"/>
</dbReference>
<organism evidence="10">
    <name type="scientific">Callorhinchus milii</name>
    <name type="common">Ghost shark</name>
    <dbReference type="NCBI Taxonomy" id="7868"/>
    <lineage>
        <taxon>Eukaryota</taxon>
        <taxon>Metazoa</taxon>
        <taxon>Chordata</taxon>
        <taxon>Craniata</taxon>
        <taxon>Vertebrata</taxon>
        <taxon>Chondrichthyes</taxon>
        <taxon>Holocephali</taxon>
        <taxon>Chimaeriformes</taxon>
        <taxon>Callorhinchidae</taxon>
        <taxon>Callorhinchus</taxon>
    </lineage>
</organism>
<dbReference type="KEGG" id="cmk:103180387"/>
<dbReference type="STRING" id="7868.ENSCMIP00000017946"/>
<comment type="subcellular location">
    <subcellularLocation>
        <location evidence="1">Endoplasmic reticulum membrane</location>
        <topology evidence="1">Peripheral membrane protein</topology>
    </subcellularLocation>
</comment>
<gene>
    <name evidence="11" type="primary">ubxn4</name>
</gene>
<evidence type="ECO:0000256" key="7">
    <source>
        <dbReference type="SAM" id="Coils"/>
    </source>
</evidence>
<evidence type="ECO:0000313" key="11">
    <source>
        <dbReference type="Ensembl" id="ENSCMIP00000017946.1"/>
    </source>
</evidence>
<reference evidence="12" key="1">
    <citation type="journal article" date="2006" name="Science">
        <title>Ancient noncoding elements conserved in the human genome.</title>
        <authorList>
            <person name="Venkatesh B."/>
            <person name="Kirkness E.F."/>
            <person name="Loh Y.H."/>
            <person name="Halpern A.L."/>
            <person name="Lee A.P."/>
            <person name="Johnson J."/>
            <person name="Dandona N."/>
            <person name="Viswanathan L.D."/>
            <person name="Tay A."/>
            <person name="Venter J.C."/>
            <person name="Strausberg R.L."/>
            <person name="Brenner S."/>
        </authorList>
    </citation>
    <scope>NUCLEOTIDE SEQUENCE [LARGE SCALE GENOMIC DNA]</scope>
</reference>
<dbReference type="PANTHER" id="PTHR46424:SF1">
    <property type="entry name" value="UBX DOMAIN-CONTAINING PROTEIN 4"/>
    <property type="match status" value="1"/>
</dbReference>
<accession>V9KEB7</accession>
<dbReference type="Proteomes" id="UP000314986">
    <property type="component" value="Unassembled WGS sequence"/>
</dbReference>
<evidence type="ECO:0000313" key="12">
    <source>
        <dbReference type="Proteomes" id="UP000314986"/>
    </source>
</evidence>
<dbReference type="GeneID" id="103180387"/>
<proteinExistence type="evidence at transcript level"/>
<comment type="function">
    <text evidence="6">Involved in endoplasmic reticulum-associated protein degradation (ERAD). Acts as a platform to recruit both UBQLN1 and VCP to the ER during ERAD.</text>
</comment>
<dbReference type="InterPro" id="IPR001012">
    <property type="entry name" value="UBX_dom"/>
</dbReference>
<dbReference type="Gene3D" id="3.40.30.10">
    <property type="entry name" value="Glutaredoxin"/>
    <property type="match status" value="1"/>
</dbReference>
<evidence type="ECO:0000256" key="6">
    <source>
        <dbReference type="ARBA" id="ARBA00046062"/>
    </source>
</evidence>
<dbReference type="InterPro" id="IPR029071">
    <property type="entry name" value="Ubiquitin-like_domsf"/>
</dbReference>
<dbReference type="Pfam" id="PF23187">
    <property type="entry name" value="UBX7_N"/>
    <property type="match status" value="1"/>
</dbReference>
<comment type="subunit">
    <text evidence="3">Directly interacts with VCP. Interacts with UBQLN1. Forms a complex with VCP and UBQLN1.</text>
</comment>
<feature type="compositionally biased region" description="Low complexity" evidence="8">
    <location>
        <begin position="474"/>
        <end position="487"/>
    </location>
</feature>
<feature type="compositionally biased region" description="Polar residues" evidence="8">
    <location>
        <begin position="460"/>
        <end position="473"/>
    </location>
</feature>
<evidence type="ECO:0000256" key="1">
    <source>
        <dbReference type="ARBA" id="ARBA00004406"/>
    </source>
</evidence>
<dbReference type="Ensembl" id="ENSCMIT00000018286.1">
    <property type="protein sequence ID" value="ENSCMIP00000017946.1"/>
    <property type="gene ID" value="ENSCMIG00000008493.1"/>
</dbReference>
<feature type="region of interest" description="Disordered" evidence="8">
    <location>
        <begin position="517"/>
        <end position="536"/>
    </location>
</feature>
<dbReference type="SMART" id="SM00166">
    <property type="entry name" value="UBX"/>
    <property type="match status" value="1"/>
</dbReference>
<dbReference type="PANTHER" id="PTHR46424">
    <property type="entry name" value="UBX DOMAIN-CONTAINING PROTEIN 4"/>
    <property type="match status" value="1"/>
</dbReference>
<dbReference type="InterPro" id="IPR036249">
    <property type="entry name" value="Thioredoxin-like_sf"/>
</dbReference>
<dbReference type="OMA" id="WHTGNIA"/>
<evidence type="ECO:0000313" key="10">
    <source>
        <dbReference type="EMBL" id="AFO96625.1"/>
    </source>
</evidence>
<evidence type="ECO:0000256" key="8">
    <source>
        <dbReference type="SAM" id="MobiDB-lite"/>
    </source>
</evidence>
<reference evidence="10 12" key="3">
    <citation type="journal article" date="2014" name="Nature">
        <title>Elephant shark genome provides unique insights into gnathostome evolution.</title>
        <authorList>
            <consortium name="International Elephant Shark Genome Sequencing Consortium"/>
            <person name="Venkatesh B."/>
            <person name="Lee A.P."/>
            <person name="Ravi V."/>
            <person name="Maurya A.K."/>
            <person name="Lian M.M."/>
            <person name="Swann J.B."/>
            <person name="Ohta Y."/>
            <person name="Flajnik M.F."/>
            <person name="Sutoh Y."/>
            <person name="Kasahara M."/>
            <person name="Hoon S."/>
            <person name="Gangu V."/>
            <person name="Roy S.W."/>
            <person name="Irimia M."/>
            <person name="Korzh V."/>
            <person name="Kondrychyn I."/>
            <person name="Lim Z.W."/>
            <person name="Tay B.H."/>
            <person name="Tohari S."/>
            <person name="Kong K.W."/>
            <person name="Ho S."/>
            <person name="Lorente-Galdos B."/>
            <person name="Quilez J."/>
            <person name="Marques-Bonet T."/>
            <person name="Raney B.J."/>
            <person name="Ingham P.W."/>
            <person name="Tay A."/>
            <person name="Hillier L.W."/>
            <person name="Minx P."/>
            <person name="Boehm T."/>
            <person name="Wilson R.K."/>
            <person name="Brenner S."/>
            <person name="Warren W.C."/>
        </authorList>
    </citation>
    <scope>NUCLEOTIDE SEQUENCE</scope>
    <source>
        <tissue evidence="10">Testis</tissue>
    </source>
</reference>
<keyword evidence="12" id="KW-1185">Reference proteome</keyword>
<dbReference type="GeneTree" id="ENSGT00940000160205"/>
<protein>
    <recommendedName>
        <fullName evidence="4">UBX domain-containing protein 4</fullName>
    </recommendedName>
    <alternativeName>
        <fullName evidence="5">UBX domain-containing protein 2</fullName>
    </alternativeName>
</protein>
<dbReference type="GO" id="GO:0006986">
    <property type="term" value="P:response to unfolded protein"/>
    <property type="evidence" value="ECO:0007669"/>
    <property type="project" value="UniProtKB-KW"/>
</dbReference>
<dbReference type="SUPFAM" id="SSF54236">
    <property type="entry name" value="Ubiquitin-like"/>
    <property type="match status" value="1"/>
</dbReference>
<dbReference type="OrthoDB" id="2445133at2759"/>
<name>V9KEB7_CALMI</name>
<dbReference type="SUPFAM" id="SSF52833">
    <property type="entry name" value="Thioredoxin-like"/>
    <property type="match status" value="1"/>
</dbReference>
<reference evidence="11" key="4">
    <citation type="submission" date="2025-05" db="UniProtKB">
        <authorList>
            <consortium name="Ensembl"/>
        </authorList>
    </citation>
    <scope>IDENTIFICATION</scope>
</reference>
<keyword evidence="7" id="KW-0175">Coiled coil</keyword>
<dbReference type="CTD" id="23190"/>
<feature type="domain" description="UBX" evidence="9">
    <location>
        <begin position="336"/>
        <end position="414"/>
    </location>
</feature>
<evidence type="ECO:0000256" key="4">
    <source>
        <dbReference type="ARBA" id="ARBA00040925"/>
    </source>
</evidence>
<dbReference type="GO" id="GO:0005789">
    <property type="term" value="C:endoplasmic reticulum membrane"/>
    <property type="evidence" value="ECO:0007669"/>
    <property type="project" value="UniProtKB-SubCell"/>
</dbReference>
<evidence type="ECO:0000256" key="3">
    <source>
        <dbReference type="ARBA" id="ARBA00038812"/>
    </source>
</evidence>
<evidence type="ECO:0000256" key="2">
    <source>
        <dbReference type="ARBA" id="ARBA00023230"/>
    </source>
</evidence>
<dbReference type="AlphaFoldDB" id="V9KEB7"/>
<reference evidence="12" key="2">
    <citation type="journal article" date="2007" name="PLoS Biol.">
        <title>Survey sequencing and comparative analysis of the elephant shark (Callorhinchus milii) genome.</title>
        <authorList>
            <person name="Venkatesh B."/>
            <person name="Kirkness E.F."/>
            <person name="Loh Y.H."/>
            <person name="Halpern A.L."/>
            <person name="Lee A.P."/>
            <person name="Johnson J."/>
            <person name="Dandona N."/>
            <person name="Viswanathan L.D."/>
            <person name="Tay A."/>
            <person name="Venter J.C."/>
            <person name="Strausberg R.L."/>
            <person name="Brenner S."/>
        </authorList>
    </citation>
    <scope>NUCLEOTIDE SEQUENCE [LARGE SCALE GENOMIC DNA]</scope>
</reference>
<feature type="compositionally biased region" description="Polar residues" evidence="8">
    <location>
        <begin position="526"/>
        <end position="536"/>
    </location>
</feature>
<dbReference type="EMBL" id="JW864108">
    <property type="protein sequence ID" value="AFO96625.1"/>
    <property type="molecule type" value="mRNA"/>
</dbReference>